<sequence length="69" mass="7936">MRINNQIVIEWTIARVYEDFSFAKALDNGIKLASLNEGEKVEIHQLVNVGEFNNEKVFLIILNIISCKE</sequence>
<evidence type="ECO:0000313" key="2">
    <source>
        <dbReference type="Proteomes" id="UP001549104"/>
    </source>
</evidence>
<name>A0ABV2KCR2_SPOPS</name>
<dbReference type="Proteomes" id="UP001549104">
    <property type="component" value="Unassembled WGS sequence"/>
</dbReference>
<organism evidence="1 2">
    <name type="scientific">Sporosarcina psychrophila</name>
    <name type="common">Bacillus psychrophilus</name>
    <dbReference type="NCBI Taxonomy" id="1476"/>
    <lineage>
        <taxon>Bacteria</taxon>
        <taxon>Bacillati</taxon>
        <taxon>Bacillota</taxon>
        <taxon>Bacilli</taxon>
        <taxon>Bacillales</taxon>
        <taxon>Caryophanaceae</taxon>
        <taxon>Sporosarcina</taxon>
    </lineage>
</organism>
<comment type="caution">
    <text evidence="1">The sequence shown here is derived from an EMBL/GenBank/DDBJ whole genome shotgun (WGS) entry which is preliminary data.</text>
</comment>
<reference evidence="1 2" key="1">
    <citation type="submission" date="2024-06" db="EMBL/GenBank/DDBJ databases">
        <title>Sorghum-associated microbial communities from plants grown in Nebraska, USA.</title>
        <authorList>
            <person name="Schachtman D."/>
        </authorList>
    </citation>
    <scope>NUCLEOTIDE SEQUENCE [LARGE SCALE GENOMIC DNA]</scope>
    <source>
        <strain evidence="1 2">1288</strain>
    </source>
</reference>
<protein>
    <submittedName>
        <fullName evidence="1">Uncharacterized protein</fullName>
    </submittedName>
</protein>
<evidence type="ECO:0000313" key="1">
    <source>
        <dbReference type="EMBL" id="MET3658860.1"/>
    </source>
</evidence>
<dbReference type="EMBL" id="JBEPME010000006">
    <property type="protein sequence ID" value="MET3658860.1"/>
    <property type="molecule type" value="Genomic_DNA"/>
</dbReference>
<gene>
    <name evidence="1" type="ORF">ABIC55_003978</name>
</gene>
<dbReference type="RefSeq" id="WP_354314474.1">
    <property type="nucleotide sequence ID" value="NZ_JBEPME010000006.1"/>
</dbReference>
<proteinExistence type="predicted"/>
<accession>A0ABV2KCR2</accession>
<keyword evidence="2" id="KW-1185">Reference proteome</keyword>